<dbReference type="Gene3D" id="3.30.1380.10">
    <property type="match status" value="1"/>
</dbReference>
<dbReference type="SUPFAM" id="SSF55166">
    <property type="entry name" value="Hedgehog/DD-peptidase"/>
    <property type="match status" value="1"/>
</dbReference>
<proteinExistence type="predicted"/>
<name>A0A6M3LZ22_9ZZZZ</name>
<evidence type="ECO:0000313" key="2">
    <source>
        <dbReference type="EMBL" id="QJB01961.1"/>
    </source>
</evidence>
<dbReference type="InterPro" id="IPR009045">
    <property type="entry name" value="Zn_M74/Hedgehog-like"/>
</dbReference>
<evidence type="ECO:0000313" key="1">
    <source>
        <dbReference type="EMBL" id="QJA99219.1"/>
    </source>
</evidence>
<organism evidence="1">
    <name type="scientific">viral metagenome</name>
    <dbReference type="NCBI Taxonomy" id="1070528"/>
    <lineage>
        <taxon>unclassified sequences</taxon>
        <taxon>metagenomes</taxon>
        <taxon>organismal metagenomes</taxon>
    </lineage>
</organism>
<accession>A0A6M3LZ22</accession>
<dbReference type="AlphaFoldDB" id="A0A6M3LZ22"/>
<sequence length="130" mass="15175">MNVFSAISKERLATCDERLQMVFQQVIKYFDCSIIEGHRGEALQHLYFTQGKTKLDWPFGKHNKIPSEAVDAMPCPINWYDNKRICYFAGYVMATALSMDIKLRWGHDWDGDTDLNDQKFNDACHYELVD</sequence>
<gene>
    <name evidence="1" type="ORF">MM171A01247_0004</name>
    <name evidence="2" type="ORF">MM171B01623_0005</name>
</gene>
<dbReference type="EMBL" id="MT143748">
    <property type="protein sequence ID" value="QJB01961.1"/>
    <property type="molecule type" value="Genomic_DNA"/>
</dbReference>
<protein>
    <submittedName>
        <fullName evidence="1">Putative peptidase</fullName>
    </submittedName>
</protein>
<reference evidence="1" key="1">
    <citation type="submission" date="2020-03" db="EMBL/GenBank/DDBJ databases">
        <title>The deep terrestrial virosphere.</title>
        <authorList>
            <person name="Holmfeldt K."/>
            <person name="Nilsson E."/>
            <person name="Simone D."/>
            <person name="Lopez-Fernandez M."/>
            <person name="Wu X."/>
            <person name="de Brujin I."/>
            <person name="Lundin D."/>
            <person name="Andersson A."/>
            <person name="Bertilsson S."/>
            <person name="Dopson M."/>
        </authorList>
    </citation>
    <scope>NUCLEOTIDE SEQUENCE</scope>
    <source>
        <strain evidence="1">MM171A01247</strain>
        <strain evidence="2">MM171B01623</strain>
    </source>
</reference>
<dbReference type="EMBL" id="MT143636">
    <property type="protein sequence ID" value="QJA99219.1"/>
    <property type="molecule type" value="Genomic_DNA"/>
</dbReference>